<comment type="similarity">
    <text evidence="1">Belongs to the Gfo/Idh/MocA family.</text>
</comment>
<comment type="caution">
    <text evidence="5">The sequence shown here is derived from an EMBL/GenBank/DDBJ whole genome shotgun (WGS) entry which is preliminary data.</text>
</comment>
<dbReference type="SUPFAM" id="SSF51735">
    <property type="entry name" value="NAD(P)-binding Rossmann-fold domains"/>
    <property type="match status" value="1"/>
</dbReference>
<evidence type="ECO:0000313" key="6">
    <source>
        <dbReference type="Proteomes" id="UP001168694"/>
    </source>
</evidence>
<gene>
    <name evidence="5" type="ORF">QYF49_12845</name>
</gene>
<proteinExistence type="inferred from homology"/>
<feature type="domain" description="Gfo/Idh/MocA-like oxidoreductase N-terminal" evidence="3">
    <location>
        <begin position="6"/>
        <end position="123"/>
    </location>
</feature>
<evidence type="ECO:0000313" key="5">
    <source>
        <dbReference type="EMBL" id="MDN4073892.1"/>
    </source>
</evidence>
<dbReference type="PANTHER" id="PTHR42840:SF3">
    <property type="entry name" value="BINDING ROSSMANN FOLD OXIDOREDUCTASE, PUTATIVE (AFU_ORTHOLOGUE AFUA_2G10240)-RELATED"/>
    <property type="match status" value="1"/>
</dbReference>
<evidence type="ECO:0000259" key="3">
    <source>
        <dbReference type="Pfam" id="PF01408"/>
    </source>
</evidence>
<dbReference type="Gene3D" id="3.30.360.10">
    <property type="entry name" value="Dihydrodipicolinate Reductase, domain 2"/>
    <property type="match status" value="1"/>
</dbReference>
<dbReference type="InterPro" id="IPR036291">
    <property type="entry name" value="NAD(P)-bd_dom_sf"/>
</dbReference>
<evidence type="ECO:0000256" key="2">
    <source>
        <dbReference type="ARBA" id="ARBA00023002"/>
    </source>
</evidence>
<organism evidence="5 6">
    <name type="scientific">Fictibacillus terranigra</name>
    <dbReference type="NCBI Taxonomy" id="3058424"/>
    <lineage>
        <taxon>Bacteria</taxon>
        <taxon>Bacillati</taxon>
        <taxon>Bacillota</taxon>
        <taxon>Bacilli</taxon>
        <taxon>Bacillales</taxon>
        <taxon>Fictibacillaceae</taxon>
        <taxon>Fictibacillus</taxon>
    </lineage>
</organism>
<dbReference type="EMBL" id="JAUHLN010000002">
    <property type="protein sequence ID" value="MDN4073892.1"/>
    <property type="molecule type" value="Genomic_DNA"/>
</dbReference>
<accession>A0ABT8E7K0</accession>
<sequence length="364" mass="40798">MHKTIVKVGIVGLGRLGRQHAENLAFRIPFCELAAVCSIDSEAVEQVKKEWNVPYAYTDYDEMLANKELDAIFIATPSGFHCEQIEKALHAGFHVFSEKPLGLYLEEAIRVQKAVNRNKEKVFMLGFMRRYDHSYAYAKKKIEEGKIGEPVLIRCYGLDPAKAMDGFMKFAKKNYSGGLFLDMAVHDLDLARWFLNAEARQVWAIGGNYAYTEFEELNDAETGAALVKFENNKMGIFVASRNCAHGYHIETEIIGTKGSLRIGTVPEKNRVTVFDESGAVNECSDGFLERFEQAYLSEAEEFISCILENRQPEVTVEDGVLSTCLGYACKEAFETGELKTVQYPVTAPAFGSLMRGESTIYDAD</sequence>
<dbReference type="SUPFAM" id="SSF55347">
    <property type="entry name" value="Glyceraldehyde-3-phosphate dehydrogenase-like, C-terminal domain"/>
    <property type="match status" value="1"/>
</dbReference>
<keyword evidence="2" id="KW-0560">Oxidoreductase</keyword>
<reference evidence="5" key="1">
    <citation type="submission" date="2023-06" db="EMBL/GenBank/DDBJ databases">
        <title>Draft Genome Sequences of Representative Paenibacillus Polymyxa, Bacillus cereus, Fictibacillus sp., and Brevibacillus agri Strains Isolated from Amazonian Dark Earth.</title>
        <authorList>
            <person name="Pellegrinetti T.A."/>
            <person name="Cunha I.C.M."/>
            <person name="Chaves M.G."/>
            <person name="Freitas A.S."/>
            <person name="Silva A.V.R."/>
            <person name="Tsai S.M."/>
            <person name="Mendes L.W."/>
        </authorList>
    </citation>
    <scope>NUCLEOTIDE SEQUENCE</scope>
    <source>
        <strain evidence="5">CENA-BCM004</strain>
    </source>
</reference>
<dbReference type="PANTHER" id="PTHR42840">
    <property type="entry name" value="NAD(P)-BINDING ROSSMANN-FOLD SUPERFAMILY PROTEIN-RELATED"/>
    <property type="match status" value="1"/>
</dbReference>
<dbReference type="InterPro" id="IPR000683">
    <property type="entry name" value="Gfo/Idh/MocA-like_OxRdtase_N"/>
</dbReference>
<evidence type="ECO:0000259" key="4">
    <source>
        <dbReference type="Pfam" id="PF22725"/>
    </source>
</evidence>
<keyword evidence="6" id="KW-1185">Reference proteome</keyword>
<name>A0ABT8E7K0_9BACL</name>
<feature type="domain" description="GFO/IDH/MocA-like oxidoreductase" evidence="4">
    <location>
        <begin position="135"/>
        <end position="261"/>
    </location>
</feature>
<dbReference type="InterPro" id="IPR055170">
    <property type="entry name" value="GFO_IDH_MocA-like_dom"/>
</dbReference>
<protein>
    <submittedName>
        <fullName evidence="5">Gfo/Idh/MocA family oxidoreductase</fullName>
    </submittedName>
</protein>
<dbReference type="Pfam" id="PF01408">
    <property type="entry name" value="GFO_IDH_MocA"/>
    <property type="match status" value="1"/>
</dbReference>
<dbReference type="Proteomes" id="UP001168694">
    <property type="component" value="Unassembled WGS sequence"/>
</dbReference>
<dbReference type="Gene3D" id="3.40.50.720">
    <property type="entry name" value="NAD(P)-binding Rossmann-like Domain"/>
    <property type="match status" value="1"/>
</dbReference>
<evidence type="ECO:0000256" key="1">
    <source>
        <dbReference type="ARBA" id="ARBA00010928"/>
    </source>
</evidence>
<dbReference type="RefSeq" id="WP_290399982.1">
    <property type="nucleotide sequence ID" value="NZ_JAUHLN010000002.1"/>
</dbReference>
<dbReference type="Pfam" id="PF22725">
    <property type="entry name" value="GFO_IDH_MocA_C3"/>
    <property type="match status" value="1"/>
</dbReference>